<feature type="transmembrane region" description="Helical" evidence="1">
    <location>
        <begin position="644"/>
        <end position="663"/>
    </location>
</feature>
<feature type="chain" id="PRO_5011968515" evidence="2">
    <location>
        <begin position="22"/>
        <end position="664"/>
    </location>
</feature>
<dbReference type="EMBL" id="LNIX01000010">
    <property type="protein sequence ID" value="OXA49195.1"/>
    <property type="molecule type" value="Genomic_DNA"/>
</dbReference>
<keyword evidence="2" id="KW-0732">Signal</keyword>
<evidence type="ECO:0000313" key="3">
    <source>
        <dbReference type="EMBL" id="OXA49195.1"/>
    </source>
</evidence>
<feature type="transmembrane region" description="Helical" evidence="1">
    <location>
        <begin position="620"/>
        <end position="638"/>
    </location>
</feature>
<keyword evidence="1" id="KW-1133">Transmembrane helix</keyword>
<evidence type="ECO:0000313" key="4">
    <source>
        <dbReference type="Proteomes" id="UP000198287"/>
    </source>
</evidence>
<name>A0A226DUL7_FOLCA</name>
<evidence type="ECO:0000256" key="1">
    <source>
        <dbReference type="SAM" id="Phobius"/>
    </source>
</evidence>
<comment type="caution">
    <text evidence="3">The sequence shown here is derived from an EMBL/GenBank/DDBJ whole genome shotgun (WGS) entry which is preliminary data.</text>
</comment>
<accession>A0A226DUL7</accession>
<organism evidence="3 4">
    <name type="scientific">Folsomia candida</name>
    <name type="common">Springtail</name>
    <dbReference type="NCBI Taxonomy" id="158441"/>
    <lineage>
        <taxon>Eukaryota</taxon>
        <taxon>Metazoa</taxon>
        <taxon>Ecdysozoa</taxon>
        <taxon>Arthropoda</taxon>
        <taxon>Hexapoda</taxon>
        <taxon>Collembola</taxon>
        <taxon>Entomobryomorpha</taxon>
        <taxon>Isotomoidea</taxon>
        <taxon>Isotomidae</taxon>
        <taxon>Proisotominae</taxon>
        <taxon>Folsomia</taxon>
    </lineage>
</organism>
<keyword evidence="1" id="KW-0812">Transmembrane</keyword>
<sequence>MSLTSLKLISFTLLVFKSVHPYIVSASVQNLTEIFGLCVTTIVKPFNEHHFTPSRPVLIYDPPISTITNDTEYTERPPDYDFFFTKIAFAMRQQNPDFCWAYIFPEIGSRLREQNYLYSPLFPHYFGSVVPVYFIWIVPTGNQKGKQEIRKIKRVLFRTDINVLGTREFLVYQNDKILHLNRYHGADYPPSARQFRRYTEIPFNVESPTQRFTDIRSVADSTSLQLSKYHWTYVDWRDVTLDGFEFAPEFLEMHEKYFFSEKHPAWFEVANASQSFQDFMAYKIFSDTFYNLSITRDINYRCRYQYFGKGRLRFSAGNHQIFWLGRHTCSFLSCYGIRQSTYAVFSTPLDKYTKPFKWLILDLDVAILVCATLLEVSCISRIKREIFTAEVIHPFERTPTWNYIYDLEKLGFKYFFAADYKDRKYEDMYANGTPPPLLAFRFAADLQTAAAYEGNLTRLNGYKRVAQALVNGDVNVGRGDVTGNQTGITPRIWQALHHKWPLHLYPNISKCHDKLVYMDTTEHILELLDYLNDNRDGIVFMKGSDDEFLLTYFGIQVDPYQRKNYVLDRLKVLISSGIYNWWEAWFRKNRKRKLFPHYANWTGPNFDALERRDFFEKFEALGKIWALSCIICIIVYVIEWIEHGVNLCKGLLAGWVYGIIYFYV</sequence>
<protein>
    <submittedName>
        <fullName evidence="3">Uncharacterized protein</fullName>
    </submittedName>
</protein>
<evidence type="ECO:0000256" key="2">
    <source>
        <dbReference type="SAM" id="SignalP"/>
    </source>
</evidence>
<gene>
    <name evidence="3" type="ORF">Fcan01_15497</name>
</gene>
<dbReference type="Proteomes" id="UP000198287">
    <property type="component" value="Unassembled WGS sequence"/>
</dbReference>
<keyword evidence="4" id="KW-1185">Reference proteome</keyword>
<proteinExistence type="predicted"/>
<dbReference type="AlphaFoldDB" id="A0A226DUL7"/>
<reference evidence="3 4" key="1">
    <citation type="submission" date="2015-12" db="EMBL/GenBank/DDBJ databases">
        <title>The genome of Folsomia candida.</title>
        <authorList>
            <person name="Faddeeva A."/>
            <person name="Derks M.F."/>
            <person name="Anvar Y."/>
            <person name="Smit S."/>
            <person name="Van Straalen N."/>
            <person name="Roelofs D."/>
        </authorList>
    </citation>
    <scope>NUCLEOTIDE SEQUENCE [LARGE SCALE GENOMIC DNA]</scope>
    <source>
        <strain evidence="3 4">VU population</strain>
        <tissue evidence="3">Whole body</tissue>
    </source>
</reference>
<feature type="signal peptide" evidence="2">
    <location>
        <begin position="1"/>
        <end position="21"/>
    </location>
</feature>
<keyword evidence="1" id="KW-0472">Membrane</keyword>